<sequence>MPRKWHVDGSSPDGLKKIAYDSEERIWTFLCLRTGGIFHGDRDDGGNLTRLTSATSRPPAPSLPEDYEATLQRNLSATAAAGGWTYVCPITGNVYDRERNEPQAPFPHQQLLPAPPGGESSASRDAVQPVSRSNPSSTSRSAAQPVPRRNLSSTSRSTVERPPRRNLSSTSRGAAQPPPRRPPYQHVPVSTNEQHVTMQFYGQPINNIPPPPRSYYPGTYYHPSGACGQGQGYLPPPPNPAAAPAPEPVAPASSAVRRPMRKRSLLRMCFDALLKRDRDA</sequence>
<organism evidence="2 3">
    <name type="scientific">Schizothecium vesticola</name>
    <dbReference type="NCBI Taxonomy" id="314040"/>
    <lineage>
        <taxon>Eukaryota</taxon>
        <taxon>Fungi</taxon>
        <taxon>Dikarya</taxon>
        <taxon>Ascomycota</taxon>
        <taxon>Pezizomycotina</taxon>
        <taxon>Sordariomycetes</taxon>
        <taxon>Sordariomycetidae</taxon>
        <taxon>Sordariales</taxon>
        <taxon>Schizotheciaceae</taxon>
        <taxon>Schizothecium</taxon>
    </lineage>
</organism>
<feature type="region of interest" description="Disordered" evidence="1">
    <location>
        <begin position="227"/>
        <end position="259"/>
    </location>
</feature>
<name>A0AA40BR78_9PEZI</name>
<feature type="region of interest" description="Disordered" evidence="1">
    <location>
        <begin position="98"/>
        <end position="187"/>
    </location>
</feature>
<dbReference type="AlphaFoldDB" id="A0AA40BR78"/>
<gene>
    <name evidence="2" type="ORF">B0T18DRAFT_433575</name>
</gene>
<comment type="caution">
    <text evidence="2">The sequence shown here is derived from an EMBL/GenBank/DDBJ whole genome shotgun (WGS) entry which is preliminary data.</text>
</comment>
<evidence type="ECO:0000256" key="1">
    <source>
        <dbReference type="SAM" id="MobiDB-lite"/>
    </source>
</evidence>
<dbReference type="Proteomes" id="UP001172155">
    <property type="component" value="Unassembled WGS sequence"/>
</dbReference>
<feature type="compositionally biased region" description="Pro residues" evidence="1">
    <location>
        <begin position="234"/>
        <end position="249"/>
    </location>
</feature>
<evidence type="ECO:0000313" key="3">
    <source>
        <dbReference type="Proteomes" id="UP001172155"/>
    </source>
</evidence>
<accession>A0AA40BR78</accession>
<feature type="compositionally biased region" description="Low complexity" evidence="1">
    <location>
        <begin position="131"/>
        <end position="141"/>
    </location>
</feature>
<protein>
    <submittedName>
        <fullName evidence="2">Uncharacterized protein</fullName>
    </submittedName>
</protein>
<reference evidence="2" key="1">
    <citation type="submission" date="2023-06" db="EMBL/GenBank/DDBJ databases">
        <title>Genome-scale phylogeny and comparative genomics of the fungal order Sordariales.</title>
        <authorList>
            <consortium name="Lawrence Berkeley National Laboratory"/>
            <person name="Hensen N."/>
            <person name="Bonometti L."/>
            <person name="Westerberg I."/>
            <person name="Brannstrom I.O."/>
            <person name="Guillou S."/>
            <person name="Cros-Aarteil S."/>
            <person name="Calhoun S."/>
            <person name="Haridas S."/>
            <person name="Kuo A."/>
            <person name="Mondo S."/>
            <person name="Pangilinan J."/>
            <person name="Riley R."/>
            <person name="LaButti K."/>
            <person name="Andreopoulos B."/>
            <person name="Lipzen A."/>
            <person name="Chen C."/>
            <person name="Yanf M."/>
            <person name="Daum C."/>
            <person name="Ng V."/>
            <person name="Clum A."/>
            <person name="Steindorff A."/>
            <person name="Ohm R."/>
            <person name="Martin F."/>
            <person name="Silar P."/>
            <person name="Natvig D."/>
            <person name="Lalanne C."/>
            <person name="Gautier V."/>
            <person name="Ament-velasquez S.L."/>
            <person name="Kruys A."/>
            <person name="Hutchinson M.I."/>
            <person name="Powell A.J."/>
            <person name="Barry K."/>
            <person name="Miller A.N."/>
            <person name="Grigoriev I.V."/>
            <person name="Debuchy R."/>
            <person name="Gladieux P."/>
            <person name="Thoren M.H."/>
            <person name="Johannesson H."/>
        </authorList>
    </citation>
    <scope>NUCLEOTIDE SEQUENCE</scope>
    <source>
        <strain evidence="2">SMH3187-1</strain>
    </source>
</reference>
<evidence type="ECO:0000313" key="2">
    <source>
        <dbReference type="EMBL" id="KAK0738821.1"/>
    </source>
</evidence>
<dbReference type="EMBL" id="JAUKUD010000007">
    <property type="protein sequence ID" value="KAK0738821.1"/>
    <property type="molecule type" value="Genomic_DNA"/>
</dbReference>
<proteinExistence type="predicted"/>
<keyword evidence="3" id="KW-1185">Reference proteome</keyword>